<evidence type="ECO:0000313" key="2">
    <source>
        <dbReference type="EMBL" id="AXK79135.1"/>
    </source>
</evidence>
<accession>A0A345ZQD8</accession>
<gene>
    <name evidence="2" type="ORF">DW352_00535</name>
</gene>
<dbReference type="Gene3D" id="3.40.50.10610">
    <property type="entry name" value="ABC-type transport auxiliary lipoprotein component"/>
    <property type="match status" value="1"/>
</dbReference>
<protein>
    <recommendedName>
        <fullName evidence="1">ABC-type transport auxiliary lipoprotein component domain-containing protein</fullName>
    </recommendedName>
</protein>
<dbReference type="Pfam" id="PF03886">
    <property type="entry name" value="ABC_trans_aux"/>
    <property type="match status" value="1"/>
</dbReference>
<dbReference type="Proteomes" id="UP000254889">
    <property type="component" value="Chromosome"/>
</dbReference>
<reference evidence="2 3" key="1">
    <citation type="submission" date="2018-07" db="EMBL/GenBank/DDBJ databases">
        <authorList>
            <person name="Quirk P.G."/>
            <person name="Krulwich T.A."/>
        </authorList>
    </citation>
    <scope>NUCLEOTIDE SEQUENCE [LARGE SCALE GENOMIC DNA]</scope>
    <source>
        <strain evidence="2 3">CC-BB4</strain>
    </source>
</reference>
<dbReference type="EMBL" id="CP031417">
    <property type="protein sequence ID" value="AXK79135.1"/>
    <property type="molecule type" value="Genomic_DNA"/>
</dbReference>
<dbReference type="KEGG" id="ptaw:DW352_00535"/>
<keyword evidence="3" id="KW-1185">Reference proteome</keyword>
<name>A0A345ZQD8_9HYPH</name>
<dbReference type="SUPFAM" id="SSF159594">
    <property type="entry name" value="XCC0632-like"/>
    <property type="match status" value="1"/>
</dbReference>
<evidence type="ECO:0000313" key="3">
    <source>
        <dbReference type="Proteomes" id="UP000254889"/>
    </source>
</evidence>
<organism evidence="2 3">
    <name type="scientific">Pseudolabrys taiwanensis</name>
    <dbReference type="NCBI Taxonomy" id="331696"/>
    <lineage>
        <taxon>Bacteria</taxon>
        <taxon>Pseudomonadati</taxon>
        <taxon>Pseudomonadota</taxon>
        <taxon>Alphaproteobacteria</taxon>
        <taxon>Hyphomicrobiales</taxon>
        <taxon>Xanthobacteraceae</taxon>
        <taxon>Pseudolabrys</taxon>
    </lineage>
</organism>
<dbReference type="PROSITE" id="PS51257">
    <property type="entry name" value="PROKAR_LIPOPROTEIN"/>
    <property type="match status" value="1"/>
</dbReference>
<feature type="domain" description="ABC-type transport auxiliary lipoprotein component" evidence="1">
    <location>
        <begin position="48"/>
        <end position="204"/>
    </location>
</feature>
<sequence length="212" mass="22406">MLRVGYPGRRLGRHSRLNWVAVATLALALTGCSGGLGGLVTKSPGTAYDLSPAKSFARPVGRGRGQLVVAEPTALGPLDGDRILVRPAPGQLAQIGDGQWEERLPRLVQARLVQSFENAKRLGVGRPSDKITTDFALLTDLRVFEVSAVDGTAQVEIAAKIVNERSGRIVAARVLRAAVPASAMQGPEAVAAINAAFEQVATELVLWVSRIV</sequence>
<dbReference type="InterPro" id="IPR005586">
    <property type="entry name" value="ABC_trans_aux"/>
</dbReference>
<proteinExistence type="predicted"/>
<evidence type="ECO:0000259" key="1">
    <source>
        <dbReference type="Pfam" id="PF03886"/>
    </source>
</evidence>
<dbReference type="AlphaFoldDB" id="A0A345ZQD8"/>
<dbReference type="OrthoDB" id="9808689at2"/>